<dbReference type="InterPro" id="IPR001967">
    <property type="entry name" value="Peptidase_S11_N"/>
</dbReference>
<dbReference type="RefSeq" id="WP_227183236.1">
    <property type="nucleotide sequence ID" value="NZ_JAJCIQ010000001.1"/>
</dbReference>
<dbReference type="SUPFAM" id="SSF56601">
    <property type="entry name" value="beta-lactamase/transpeptidase-like"/>
    <property type="match status" value="1"/>
</dbReference>
<dbReference type="InterPro" id="IPR012338">
    <property type="entry name" value="Beta-lactam/transpept-like"/>
</dbReference>
<evidence type="ECO:0000313" key="10">
    <source>
        <dbReference type="EMBL" id="MCB7386174.1"/>
    </source>
</evidence>
<dbReference type="PANTHER" id="PTHR21581">
    <property type="entry name" value="D-ALANYL-D-ALANINE CARBOXYPEPTIDASE"/>
    <property type="match status" value="1"/>
</dbReference>
<keyword evidence="5" id="KW-0573">Peptidoglycan synthesis</keyword>
<evidence type="ECO:0000256" key="3">
    <source>
        <dbReference type="ARBA" id="ARBA00022801"/>
    </source>
</evidence>
<reference evidence="10 11" key="1">
    <citation type="submission" date="2021-10" db="EMBL/GenBank/DDBJ databases">
        <title>Collection of gut derived symbiotic bacterial strains cultured from healthy donors.</title>
        <authorList>
            <person name="Lin H."/>
            <person name="Littmann E."/>
            <person name="Kohout C."/>
            <person name="Pamer E.G."/>
        </authorList>
    </citation>
    <scope>NUCLEOTIDE SEQUENCE [LARGE SCALE GENOMIC DNA]</scope>
    <source>
        <strain evidence="10 11">DFI.1.165</strain>
    </source>
</reference>
<accession>A0ABS8DCN4</accession>
<evidence type="ECO:0000256" key="8">
    <source>
        <dbReference type="SAM" id="SignalP"/>
    </source>
</evidence>
<dbReference type="PRINTS" id="PR00725">
    <property type="entry name" value="DADACBPTASE1"/>
</dbReference>
<feature type="signal peptide" evidence="8">
    <location>
        <begin position="1"/>
        <end position="18"/>
    </location>
</feature>
<evidence type="ECO:0000256" key="6">
    <source>
        <dbReference type="ARBA" id="ARBA00023316"/>
    </source>
</evidence>
<evidence type="ECO:0000256" key="5">
    <source>
        <dbReference type="ARBA" id="ARBA00022984"/>
    </source>
</evidence>
<dbReference type="PANTHER" id="PTHR21581:SF6">
    <property type="entry name" value="TRAFFICKING PROTEIN PARTICLE COMPLEX SUBUNIT 12"/>
    <property type="match status" value="1"/>
</dbReference>
<keyword evidence="4" id="KW-0133">Cell shape</keyword>
<dbReference type="Proteomes" id="UP001299546">
    <property type="component" value="Unassembled WGS sequence"/>
</dbReference>
<gene>
    <name evidence="10" type="ORF">LIZ65_02635</name>
</gene>
<evidence type="ECO:0000256" key="1">
    <source>
        <dbReference type="ARBA" id="ARBA00007164"/>
    </source>
</evidence>
<dbReference type="Gene3D" id="3.40.710.10">
    <property type="entry name" value="DD-peptidase/beta-lactamase superfamily"/>
    <property type="match status" value="1"/>
</dbReference>
<dbReference type="PROSITE" id="PS51257">
    <property type="entry name" value="PROKAR_LIPOPROTEIN"/>
    <property type="match status" value="1"/>
</dbReference>
<organism evidence="10 11">
    <name type="scientific">Bariatricus massiliensis</name>
    <dbReference type="NCBI Taxonomy" id="1745713"/>
    <lineage>
        <taxon>Bacteria</taxon>
        <taxon>Bacillati</taxon>
        <taxon>Bacillota</taxon>
        <taxon>Clostridia</taxon>
        <taxon>Lachnospirales</taxon>
        <taxon>Lachnospiraceae</taxon>
        <taxon>Bariatricus</taxon>
    </lineage>
</organism>
<evidence type="ECO:0000313" key="11">
    <source>
        <dbReference type="Proteomes" id="UP001299546"/>
    </source>
</evidence>
<evidence type="ECO:0000256" key="2">
    <source>
        <dbReference type="ARBA" id="ARBA00022729"/>
    </source>
</evidence>
<comment type="caution">
    <text evidence="10">The sequence shown here is derived from an EMBL/GenBank/DDBJ whole genome shotgun (WGS) entry which is preliminary data.</text>
</comment>
<dbReference type="InterPro" id="IPR018044">
    <property type="entry name" value="Peptidase_S11"/>
</dbReference>
<comment type="similarity">
    <text evidence="1 7">Belongs to the peptidase S11 family.</text>
</comment>
<keyword evidence="11" id="KW-1185">Reference proteome</keyword>
<feature type="domain" description="Peptidase S11 D-alanyl-D-alanine carboxypeptidase A N-terminal" evidence="9">
    <location>
        <begin position="75"/>
        <end position="306"/>
    </location>
</feature>
<keyword evidence="3 10" id="KW-0378">Hydrolase</keyword>
<proteinExistence type="inferred from homology"/>
<evidence type="ECO:0000256" key="7">
    <source>
        <dbReference type="RuleBase" id="RU004016"/>
    </source>
</evidence>
<dbReference type="EMBL" id="JAJCIS010000001">
    <property type="protein sequence ID" value="MCB7386174.1"/>
    <property type="molecule type" value="Genomic_DNA"/>
</dbReference>
<name>A0ABS8DCN4_9FIRM</name>
<sequence length="327" mass="35296">MKCINKTRIILLSGMLAAALFLSGCKKEDEAIVAAYEVENYNQNLYQGSLYAENLCVSGENVSLAEYAEDTGVHGAALFDLSNNDVLYAYQMHDKLYPASVTKIMTALLALEHGNLEDSVTISQTAAAASFPADAQVIGLQQGDTWSLEDLVYALMLYSGNDAATAIAEHIAGSEEAFVEMMNVRAGELMANNTHFTNPHGLHNDEHYTTAYDLYLIFNECIQNETFVNIIETESHDVAYTHADGTTASLTVLPTNLYAKGAVERPANCTIVGGKTGTTGEAGYCLILMERDSQNAPYISIVMGASDKPALYVDMTSLIEAIPGTNP</sequence>
<dbReference type="GO" id="GO:0016787">
    <property type="term" value="F:hydrolase activity"/>
    <property type="evidence" value="ECO:0007669"/>
    <property type="project" value="UniProtKB-KW"/>
</dbReference>
<evidence type="ECO:0000256" key="4">
    <source>
        <dbReference type="ARBA" id="ARBA00022960"/>
    </source>
</evidence>
<protein>
    <submittedName>
        <fullName evidence="10">Serine hydrolase</fullName>
    </submittedName>
</protein>
<keyword evidence="6" id="KW-0961">Cell wall biogenesis/degradation</keyword>
<feature type="chain" id="PRO_5047016981" evidence="8">
    <location>
        <begin position="19"/>
        <end position="327"/>
    </location>
</feature>
<evidence type="ECO:0000259" key="9">
    <source>
        <dbReference type="Pfam" id="PF00768"/>
    </source>
</evidence>
<keyword evidence="2 8" id="KW-0732">Signal</keyword>
<dbReference type="Pfam" id="PF00768">
    <property type="entry name" value="Peptidase_S11"/>
    <property type="match status" value="1"/>
</dbReference>